<accession>A0A1P2JI37</accession>
<organism evidence="1 2">
    <name type="scientific">Emiliania huxleyi (strain CCMP1516)</name>
    <dbReference type="NCBI Taxonomy" id="280463"/>
    <lineage>
        <taxon>Eukaryota</taxon>
        <taxon>Haptista</taxon>
        <taxon>Haptophyta</taxon>
        <taxon>Prymnesiophyceae</taxon>
        <taxon>Isochrysidales</taxon>
        <taxon>Noelaerhabdaceae</taxon>
        <taxon>Emiliania</taxon>
    </lineage>
</organism>
<evidence type="ECO:0000313" key="1">
    <source>
        <dbReference type="EnsemblProtists" id="EOD32021"/>
    </source>
</evidence>
<dbReference type="KEGG" id="ehx:EMIHUDRAFT_99026"/>
<dbReference type="AlphaFoldDB" id="A0A1P2JI37"/>
<name>A0A1P2JI37_EMIH1</name>
<evidence type="ECO:0000313" key="2">
    <source>
        <dbReference type="Proteomes" id="UP000013827"/>
    </source>
</evidence>
<reference evidence="1" key="2">
    <citation type="submission" date="2024-10" db="UniProtKB">
        <authorList>
            <consortium name="EnsemblProtists"/>
        </authorList>
    </citation>
    <scope>IDENTIFICATION</scope>
</reference>
<keyword evidence="2" id="KW-1185">Reference proteome</keyword>
<dbReference type="RefSeq" id="XP_005784450.1">
    <property type="nucleotide sequence ID" value="XM_005784393.1"/>
</dbReference>
<dbReference type="Proteomes" id="UP000013827">
    <property type="component" value="Unassembled WGS sequence"/>
</dbReference>
<protein>
    <submittedName>
        <fullName evidence="1">Uncharacterized protein</fullName>
    </submittedName>
</protein>
<sequence>MGNCTSHPHHEPQVHFDTVDGMATVKAFAGIRQVTMGVLRIDYEYQTNLGDILDPRSFDFRIISATAEGLTFAKAKAGDKLDATGKELLERAVRQLIDNGADFIVGDCGFLVYWQVMVRDYAQDYAQKKYGRKCPVMMSSLVLALPLLATIPSGGQIGILTASEKSLQAVQKKLPIVIEDQQKEDGGQRSRSVPAAEDPSGIMINFSDPRFKVVGLDEVKDFKHALDAQGADAVNDRRDIAVQIAAYCQKVQEKNPQIAAWLIECTEAGGFAWAIKVGTGLPVWDPITLGRFLSLGFTANVPNVALTLGQHGENPLDPSATTAGKGRCTGEEPGQIHALGAEFQAIREGTL</sequence>
<dbReference type="EnsemblProtists" id="EOD32021">
    <property type="protein sequence ID" value="EOD32021"/>
    <property type="gene ID" value="EMIHUDRAFT_99026"/>
</dbReference>
<proteinExistence type="predicted"/>
<dbReference type="GeneID" id="17277293"/>
<reference evidence="2" key="1">
    <citation type="journal article" date="2013" name="Nature">
        <title>Pan genome of the phytoplankton Emiliania underpins its global distribution.</title>
        <authorList>
            <person name="Read B.A."/>
            <person name="Kegel J."/>
            <person name="Klute M.J."/>
            <person name="Kuo A."/>
            <person name="Lefebvre S.C."/>
            <person name="Maumus F."/>
            <person name="Mayer C."/>
            <person name="Miller J."/>
            <person name="Monier A."/>
            <person name="Salamov A."/>
            <person name="Young J."/>
            <person name="Aguilar M."/>
            <person name="Claverie J.M."/>
            <person name="Frickenhaus S."/>
            <person name="Gonzalez K."/>
            <person name="Herman E.K."/>
            <person name="Lin Y.C."/>
            <person name="Napier J."/>
            <person name="Ogata H."/>
            <person name="Sarno A.F."/>
            <person name="Shmutz J."/>
            <person name="Schroeder D."/>
            <person name="de Vargas C."/>
            <person name="Verret F."/>
            <person name="von Dassow P."/>
            <person name="Valentin K."/>
            <person name="Van de Peer Y."/>
            <person name="Wheeler G."/>
            <person name="Dacks J.B."/>
            <person name="Delwiche C.F."/>
            <person name="Dyhrman S.T."/>
            <person name="Glockner G."/>
            <person name="John U."/>
            <person name="Richards T."/>
            <person name="Worden A.Z."/>
            <person name="Zhang X."/>
            <person name="Grigoriev I.V."/>
            <person name="Allen A.E."/>
            <person name="Bidle K."/>
            <person name="Borodovsky M."/>
            <person name="Bowler C."/>
            <person name="Brownlee C."/>
            <person name="Cock J.M."/>
            <person name="Elias M."/>
            <person name="Gladyshev V.N."/>
            <person name="Groth M."/>
            <person name="Guda C."/>
            <person name="Hadaegh A."/>
            <person name="Iglesias-Rodriguez M.D."/>
            <person name="Jenkins J."/>
            <person name="Jones B.M."/>
            <person name="Lawson T."/>
            <person name="Leese F."/>
            <person name="Lindquist E."/>
            <person name="Lobanov A."/>
            <person name="Lomsadze A."/>
            <person name="Malik S.B."/>
            <person name="Marsh M.E."/>
            <person name="Mackinder L."/>
            <person name="Mock T."/>
            <person name="Mueller-Roeber B."/>
            <person name="Pagarete A."/>
            <person name="Parker M."/>
            <person name="Probert I."/>
            <person name="Quesneville H."/>
            <person name="Raines C."/>
            <person name="Rensing S.A."/>
            <person name="Riano-Pachon D.M."/>
            <person name="Richier S."/>
            <person name="Rokitta S."/>
            <person name="Shiraiwa Y."/>
            <person name="Soanes D.M."/>
            <person name="van der Giezen M."/>
            <person name="Wahlund T.M."/>
            <person name="Williams B."/>
            <person name="Wilson W."/>
            <person name="Wolfe G."/>
            <person name="Wurch L.L."/>
        </authorList>
    </citation>
    <scope>NUCLEOTIDE SEQUENCE</scope>
</reference>